<evidence type="ECO:0000313" key="1">
    <source>
        <dbReference type="EMBL" id="KAH9290645.1"/>
    </source>
</evidence>
<protein>
    <submittedName>
        <fullName evidence="1">Uncharacterized protein</fullName>
    </submittedName>
</protein>
<sequence length="84" mass="9902">MAAFLAKRKDKVSIYKSGCEWTSLKEPWDRIDEQVMRYFTLEGKYKLIFGLQLFILAHFRNGVKVNLSNFIYHSLVLSIQKART</sequence>
<accession>A0AA38BX95</accession>
<gene>
    <name evidence="1" type="ORF">KI387_034762</name>
</gene>
<comment type="caution">
    <text evidence="1">The sequence shown here is derived from an EMBL/GenBank/DDBJ whole genome shotgun (WGS) entry which is preliminary data.</text>
</comment>
<dbReference type="AlphaFoldDB" id="A0AA38BX95"/>
<reference evidence="1 2" key="1">
    <citation type="journal article" date="2021" name="Nat. Plants">
        <title>The Taxus genome provides insights into paclitaxel biosynthesis.</title>
        <authorList>
            <person name="Xiong X."/>
            <person name="Gou J."/>
            <person name="Liao Q."/>
            <person name="Li Y."/>
            <person name="Zhou Q."/>
            <person name="Bi G."/>
            <person name="Li C."/>
            <person name="Du R."/>
            <person name="Wang X."/>
            <person name="Sun T."/>
            <person name="Guo L."/>
            <person name="Liang H."/>
            <person name="Lu P."/>
            <person name="Wu Y."/>
            <person name="Zhang Z."/>
            <person name="Ro D.K."/>
            <person name="Shang Y."/>
            <person name="Huang S."/>
            <person name="Yan J."/>
        </authorList>
    </citation>
    <scope>NUCLEOTIDE SEQUENCE [LARGE SCALE GENOMIC DNA]</scope>
    <source>
        <strain evidence="1">Ta-2019</strain>
    </source>
</reference>
<feature type="non-terminal residue" evidence="1">
    <location>
        <position position="84"/>
    </location>
</feature>
<evidence type="ECO:0000313" key="2">
    <source>
        <dbReference type="Proteomes" id="UP000824469"/>
    </source>
</evidence>
<dbReference type="EMBL" id="JAHRHJ020003813">
    <property type="protein sequence ID" value="KAH9290645.1"/>
    <property type="molecule type" value="Genomic_DNA"/>
</dbReference>
<proteinExistence type="predicted"/>
<keyword evidence="2" id="KW-1185">Reference proteome</keyword>
<organism evidence="1 2">
    <name type="scientific">Taxus chinensis</name>
    <name type="common">Chinese yew</name>
    <name type="synonym">Taxus wallichiana var. chinensis</name>
    <dbReference type="NCBI Taxonomy" id="29808"/>
    <lineage>
        <taxon>Eukaryota</taxon>
        <taxon>Viridiplantae</taxon>
        <taxon>Streptophyta</taxon>
        <taxon>Embryophyta</taxon>
        <taxon>Tracheophyta</taxon>
        <taxon>Spermatophyta</taxon>
        <taxon>Pinopsida</taxon>
        <taxon>Pinidae</taxon>
        <taxon>Conifers II</taxon>
        <taxon>Cupressales</taxon>
        <taxon>Taxaceae</taxon>
        <taxon>Taxus</taxon>
    </lineage>
</organism>
<name>A0AA38BX95_TAXCH</name>
<dbReference type="Proteomes" id="UP000824469">
    <property type="component" value="Unassembled WGS sequence"/>
</dbReference>